<keyword evidence="3" id="KW-1185">Reference proteome</keyword>
<feature type="compositionally biased region" description="Basic residues" evidence="1">
    <location>
        <begin position="641"/>
        <end position="650"/>
    </location>
</feature>
<feature type="compositionally biased region" description="Basic and acidic residues" evidence="1">
    <location>
        <begin position="431"/>
        <end position="445"/>
    </location>
</feature>
<feature type="compositionally biased region" description="Acidic residues" evidence="1">
    <location>
        <begin position="469"/>
        <end position="511"/>
    </location>
</feature>
<organism evidence="2 3">
    <name type="scientific">Mycena albidolilacea</name>
    <dbReference type="NCBI Taxonomy" id="1033008"/>
    <lineage>
        <taxon>Eukaryota</taxon>
        <taxon>Fungi</taxon>
        <taxon>Dikarya</taxon>
        <taxon>Basidiomycota</taxon>
        <taxon>Agaricomycotina</taxon>
        <taxon>Agaricomycetes</taxon>
        <taxon>Agaricomycetidae</taxon>
        <taxon>Agaricales</taxon>
        <taxon>Marasmiineae</taxon>
        <taxon>Mycenaceae</taxon>
        <taxon>Mycena</taxon>
    </lineage>
</organism>
<sequence>MSSSVSVAAPSTNAGATGPTSTRSQCSPPPKDMSDGGSERGMSPPCSGSPQDSDAEPEELVDDDNDNNWEDVPGKATPPSRKQVAQKQIPRLGDSNDDGDLPDVAGVSTWLERIPGKHAIPPRDRPKRVIGPEQRSALYAEIAELNKKHNKKLPVLAKKHGFKLKLVKQRMAAAMTFKQERKVSMHRLLPGERLDIHELRQRIPDHPDFENMSKEFRQKLRADLLAHCAKRVKGARVMNKGVAQSAGYTMRHLVSEIDNLYECSGMHGFAIFSKGHIQDLTEPYMMQSAGSLDFFREVLRLDPLDVIAKFEQWCCAREKGFTGVDTLGSMQAEVTKMIKTGLVFGSRRQKCAMNYERYIKAVVLGYGCELVSWPKTVNFVSPTNISNIDDMTALRDALKDGTCKWKSIKEEERKKWRAEYERQVEEGEIVEKGRRRRSDAGEKRGPNKRTKAKRATVKKGKRKSKAMSEEEDNGEDDEDGSEDNDNDEDEDEDEDGDEDEDEDEEEDEDMVETSKSKSKSSNEKEKECAKKVKERKAREEKERKAREERERKAREERERKAREEKERKSREERKAKERSKEKRAKATANKLSGGGRKRKTVDDDESNTEHIAKKLRGGEGGLRKKWGREEDDDEDEEPLAKKTKRPKPRPAYRNAPPASAPSSELLPGPPSRATVEFLKLSQRREKALAATAALQAKNVSQAVGASPPAGSSDSALTFASSTAPDGASTSASNKVKGRRGGPPGVCFAN</sequence>
<name>A0AAD6YW51_9AGAR</name>
<feature type="compositionally biased region" description="Basic and acidic residues" evidence="1">
    <location>
        <begin position="512"/>
        <end position="580"/>
    </location>
</feature>
<feature type="compositionally biased region" description="Low complexity" evidence="1">
    <location>
        <begin position="651"/>
        <end position="666"/>
    </location>
</feature>
<evidence type="ECO:0000256" key="1">
    <source>
        <dbReference type="SAM" id="MobiDB-lite"/>
    </source>
</evidence>
<dbReference type="InterPro" id="IPR032922">
    <property type="entry name" value="SON"/>
</dbReference>
<dbReference type="GO" id="GO:0003723">
    <property type="term" value="F:RNA binding"/>
    <property type="evidence" value="ECO:0007669"/>
    <property type="project" value="InterPro"/>
</dbReference>
<dbReference type="Proteomes" id="UP001218218">
    <property type="component" value="Unassembled WGS sequence"/>
</dbReference>
<protein>
    <submittedName>
        <fullName evidence="2">Uncharacterized protein</fullName>
    </submittedName>
</protein>
<comment type="caution">
    <text evidence="2">The sequence shown here is derived from an EMBL/GenBank/DDBJ whole genome shotgun (WGS) entry which is preliminary data.</text>
</comment>
<feature type="compositionally biased region" description="Acidic residues" evidence="1">
    <location>
        <begin position="53"/>
        <end position="69"/>
    </location>
</feature>
<accession>A0AAD6YW51</accession>
<evidence type="ECO:0000313" key="2">
    <source>
        <dbReference type="EMBL" id="KAJ7300510.1"/>
    </source>
</evidence>
<feature type="region of interest" description="Disordered" evidence="1">
    <location>
        <begin position="1"/>
        <end position="104"/>
    </location>
</feature>
<evidence type="ECO:0000313" key="3">
    <source>
        <dbReference type="Proteomes" id="UP001218218"/>
    </source>
</evidence>
<dbReference type="PANTHER" id="PTHR46528:SF1">
    <property type="entry name" value="PROTEIN SON"/>
    <property type="match status" value="1"/>
</dbReference>
<feature type="region of interest" description="Disordered" evidence="1">
    <location>
        <begin position="431"/>
        <end position="671"/>
    </location>
</feature>
<feature type="compositionally biased region" description="Low complexity" evidence="1">
    <location>
        <begin position="699"/>
        <end position="715"/>
    </location>
</feature>
<feature type="compositionally biased region" description="Basic residues" evidence="1">
    <location>
        <begin position="446"/>
        <end position="465"/>
    </location>
</feature>
<proteinExistence type="predicted"/>
<feature type="compositionally biased region" description="Polar residues" evidence="1">
    <location>
        <begin position="717"/>
        <end position="733"/>
    </location>
</feature>
<feature type="compositionally biased region" description="Polar residues" evidence="1">
    <location>
        <begin position="1"/>
        <end position="26"/>
    </location>
</feature>
<dbReference type="GO" id="GO:0051726">
    <property type="term" value="P:regulation of cell cycle"/>
    <property type="evidence" value="ECO:0007669"/>
    <property type="project" value="InterPro"/>
</dbReference>
<gene>
    <name evidence="2" type="ORF">DFH08DRAFT_979603</name>
</gene>
<dbReference type="PANTHER" id="PTHR46528">
    <property type="entry name" value="PROTEIN SON"/>
    <property type="match status" value="1"/>
</dbReference>
<dbReference type="AlphaFoldDB" id="A0AAD6YW51"/>
<reference evidence="2" key="1">
    <citation type="submission" date="2023-03" db="EMBL/GenBank/DDBJ databases">
        <title>Massive genome expansion in bonnet fungi (Mycena s.s.) driven by repeated elements and novel gene families across ecological guilds.</title>
        <authorList>
            <consortium name="Lawrence Berkeley National Laboratory"/>
            <person name="Harder C.B."/>
            <person name="Miyauchi S."/>
            <person name="Viragh M."/>
            <person name="Kuo A."/>
            <person name="Thoen E."/>
            <person name="Andreopoulos B."/>
            <person name="Lu D."/>
            <person name="Skrede I."/>
            <person name="Drula E."/>
            <person name="Henrissat B."/>
            <person name="Morin E."/>
            <person name="Kohler A."/>
            <person name="Barry K."/>
            <person name="LaButti K."/>
            <person name="Morin E."/>
            <person name="Salamov A."/>
            <person name="Lipzen A."/>
            <person name="Mereny Z."/>
            <person name="Hegedus B."/>
            <person name="Baldrian P."/>
            <person name="Stursova M."/>
            <person name="Weitz H."/>
            <person name="Taylor A."/>
            <person name="Grigoriev I.V."/>
            <person name="Nagy L.G."/>
            <person name="Martin F."/>
            <person name="Kauserud H."/>
        </authorList>
    </citation>
    <scope>NUCLEOTIDE SEQUENCE</scope>
    <source>
        <strain evidence="2">CBHHK002</strain>
    </source>
</reference>
<dbReference type="EMBL" id="JARIHO010000164">
    <property type="protein sequence ID" value="KAJ7300510.1"/>
    <property type="molecule type" value="Genomic_DNA"/>
</dbReference>
<feature type="region of interest" description="Disordered" evidence="1">
    <location>
        <begin position="699"/>
        <end position="749"/>
    </location>
</feature>
<dbReference type="GO" id="GO:0043484">
    <property type="term" value="P:regulation of RNA splicing"/>
    <property type="evidence" value="ECO:0007669"/>
    <property type="project" value="InterPro"/>
</dbReference>